<dbReference type="Gene3D" id="3.30.40.220">
    <property type="match status" value="1"/>
</dbReference>
<evidence type="ECO:0000313" key="1">
    <source>
        <dbReference type="EMBL" id="KKK55768.1"/>
    </source>
</evidence>
<gene>
    <name evidence="1" type="ORF">LCGC14_3071240</name>
</gene>
<organism evidence="1">
    <name type="scientific">marine sediment metagenome</name>
    <dbReference type="NCBI Taxonomy" id="412755"/>
    <lineage>
        <taxon>unclassified sequences</taxon>
        <taxon>metagenomes</taxon>
        <taxon>ecological metagenomes</taxon>
    </lineage>
</organism>
<dbReference type="AlphaFoldDB" id="A0A0F8WGN3"/>
<proteinExistence type="predicted"/>
<accession>A0A0F8WGN3</accession>
<dbReference type="EMBL" id="LAZR01065333">
    <property type="protein sequence ID" value="KKK55768.1"/>
    <property type="molecule type" value="Genomic_DNA"/>
</dbReference>
<reference evidence="1" key="1">
    <citation type="journal article" date="2015" name="Nature">
        <title>Complex archaea that bridge the gap between prokaryotes and eukaryotes.</title>
        <authorList>
            <person name="Spang A."/>
            <person name="Saw J.H."/>
            <person name="Jorgensen S.L."/>
            <person name="Zaremba-Niedzwiedzka K."/>
            <person name="Martijn J."/>
            <person name="Lind A.E."/>
            <person name="van Eijk R."/>
            <person name="Schleper C."/>
            <person name="Guy L."/>
            <person name="Ettema T.J."/>
        </authorList>
    </citation>
    <scope>NUCLEOTIDE SEQUENCE</scope>
</reference>
<comment type="caution">
    <text evidence="1">The sequence shown here is derived from an EMBL/GenBank/DDBJ whole genome shotgun (WGS) entry which is preliminary data.</text>
</comment>
<feature type="non-terminal residue" evidence="1">
    <location>
        <position position="1"/>
    </location>
</feature>
<sequence length="161" mass="18912">ELDVMEFASDKASKDGLQTYCRKCLRIYSATWASTFDGYMTKIYINLRKNADKRKIDVNINKDDIITLYHQQNGVCALTGQKMTHRCNPDATRGNRYLTNISVDRINSQKAYEKDNIQLVCSIINTIKWDLPHDEFIWYCYLTYKNNPELVKKLKEKRIVN</sequence>
<protein>
    <submittedName>
        <fullName evidence="1">Uncharacterized protein</fullName>
    </submittedName>
</protein>
<name>A0A0F8WGN3_9ZZZZ</name>